<dbReference type="InterPro" id="IPR023214">
    <property type="entry name" value="HAD_sf"/>
</dbReference>
<dbReference type="GO" id="GO:0005634">
    <property type="term" value="C:nucleus"/>
    <property type="evidence" value="ECO:0007669"/>
    <property type="project" value="UniProtKB-SubCell"/>
</dbReference>
<comment type="catalytic activity">
    <reaction evidence="13">
        <text>diphosphate + H2O = 2 phosphate + H(+)</text>
        <dbReference type="Rhea" id="RHEA:24576"/>
        <dbReference type="ChEBI" id="CHEBI:15377"/>
        <dbReference type="ChEBI" id="CHEBI:15378"/>
        <dbReference type="ChEBI" id="CHEBI:33019"/>
        <dbReference type="ChEBI" id="CHEBI:43474"/>
        <dbReference type="EC" id="3.6.1.1"/>
    </reaction>
</comment>
<keyword evidence="10" id="KW-0539">Nucleus</keyword>
<dbReference type="AlphaFoldDB" id="A0A9P1IW07"/>
<dbReference type="GO" id="GO:0016791">
    <property type="term" value="F:phosphatase activity"/>
    <property type="evidence" value="ECO:0007669"/>
    <property type="project" value="InterPro"/>
</dbReference>
<keyword evidence="6" id="KW-0963">Cytoplasm</keyword>
<dbReference type="InterPro" id="IPR036412">
    <property type="entry name" value="HAD-like_sf"/>
</dbReference>
<keyword evidence="16" id="KW-1185">Reference proteome</keyword>
<evidence type="ECO:0000256" key="11">
    <source>
        <dbReference type="ARBA" id="ARBA00037258"/>
    </source>
</evidence>
<evidence type="ECO:0000256" key="4">
    <source>
        <dbReference type="ARBA" id="ARBA00007958"/>
    </source>
</evidence>
<keyword evidence="8" id="KW-0378">Hydrolase</keyword>
<evidence type="ECO:0000256" key="1">
    <source>
        <dbReference type="ARBA" id="ARBA00001946"/>
    </source>
</evidence>
<dbReference type="EC" id="3.6.1.1" evidence="5"/>
<dbReference type="SUPFAM" id="SSF56784">
    <property type="entry name" value="HAD-like"/>
    <property type="match status" value="1"/>
</dbReference>
<dbReference type="Pfam" id="PF13344">
    <property type="entry name" value="Hydrolase_6"/>
    <property type="match status" value="1"/>
</dbReference>
<comment type="function">
    <text evidence="11">Phosphatase that hydrolyzes imidodiphosphate, 3-phosphohistidine and 6-phospholysine. Has broad substrate specificity and can also hydrolyze inorganic diphosphate, but with lower efficiency.</text>
</comment>
<gene>
    <name evidence="15" type="ORF">CAMP_LOCUS14711</name>
</gene>
<dbReference type="PANTHER" id="PTHR19288:SF44">
    <property type="entry name" value="PHOSPHOLYSINE PHOSPHOHISTIDINE INORGANIC PYROPHOSPHATE PHOSPHATASE"/>
    <property type="match status" value="1"/>
</dbReference>
<reference evidence="15" key="1">
    <citation type="submission" date="2022-11" db="EMBL/GenBank/DDBJ databases">
        <authorList>
            <person name="Kikuchi T."/>
        </authorList>
    </citation>
    <scope>NUCLEOTIDE SEQUENCE</scope>
    <source>
        <strain evidence="15">PS1010</strain>
    </source>
</reference>
<evidence type="ECO:0000256" key="5">
    <source>
        <dbReference type="ARBA" id="ARBA00012146"/>
    </source>
</evidence>
<evidence type="ECO:0000256" key="9">
    <source>
        <dbReference type="ARBA" id="ARBA00022842"/>
    </source>
</evidence>
<feature type="region of interest" description="Disordered" evidence="14">
    <location>
        <begin position="350"/>
        <end position="378"/>
    </location>
</feature>
<dbReference type="Gene3D" id="3.40.50.1000">
    <property type="entry name" value="HAD superfamily/HAD-like"/>
    <property type="match status" value="2"/>
</dbReference>
<comment type="similarity">
    <text evidence="4">Belongs to the HAD-like hydrolase superfamily.</text>
</comment>
<evidence type="ECO:0000313" key="15">
    <source>
        <dbReference type="EMBL" id="CAI5452074.1"/>
    </source>
</evidence>
<dbReference type="GO" id="GO:0004427">
    <property type="term" value="F:inorganic diphosphate phosphatase activity"/>
    <property type="evidence" value="ECO:0007669"/>
    <property type="project" value="UniProtKB-EC"/>
</dbReference>
<dbReference type="GO" id="GO:0005829">
    <property type="term" value="C:cytosol"/>
    <property type="evidence" value="ECO:0007669"/>
    <property type="project" value="TreeGrafter"/>
</dbReference>
<evidence type="ECO:0000256" key="3">
    <source>
        <dbReference type="ARBA" id="ARBA00004496"/>
    </source>
</evidence>
<organism evidence="15 16">
    <name type="scientific">Caenorhabditis angaria</name>
    <dbReference type="NCBI Taxonomy" id="860376"/>
    <lineage>
        <taxon>Eukaryota</taxon>
        <taxon>Metazoa</taxon>
        <taxon>Ecdysozoa</taxon>
        <taxon>Nematoda</taxon>
        <taxon>Chromadorea</taxon>
        <taxon>Rhabditida</taxon>
        <taxon>Rhabditina</taxon>
        <taxon>Rhabditomorpha</taxon>
        <taxon>Rhabditoidea</taxon>
        <taxon>Rhabditidae</taxon>
        <taxon>Peloderinae</taxon>
        <taxon>Caenorhabditis</taxon>
    </lineage>
</organism>
<dbReference type="Pfam" id="PF13242">
    <property type="entry name" value="Hydrolase_like"/>
    <property type="match status" value="1"/>
</dbReference>
<dbReference type="Proteomes" id="UP001152747">
    <property type="component" value="Unassembled WGS sequence"/>
</dbReference>
<evidence type="ECO:0000256" key="8">
    <source>
        <dbReference type="ARBA" id="ARBA00022801"/>
    </source>
</evidence>
<evidence type="ECO:0000256" key="10">
    <source>
        <dbReference type="ARBA" id="ARBA00023242"/>
    </source>
</evidence>
<evidence type="ECO:0000256" key="14">
    <source>
        <dbReference type="SAM" id="MobiDB-lite"/>
    </source>
</evidence>
<comment type="subcellular location">
    <subcellularLocation>
        <location evidence="3">Cytoplasm</location>
    </subcellularLocation>
    <subcellularLocation>
        <location evidence="2">Nucleus</location>
    </subcellularLocation>
</comment>
<evidence type="ECO:0000256" key="2">
    <source>
        <dbReference type="ARBA" id="ARBA00004123"/>
    </source>
</evidence>
<dbReference type="GO" id="GO:0046872">
    <property type="term" value="F:metal ion binding"/>
    <property type="evidence" value="ECO:0007669"/>
    <property type="project" value="UniProtKB-KW"/>
</dbReference>
<protein>
    <recommendedName>
        <fullName evidence="12">Phospholysine phosphohistidine inorganic pyrophosphate phosphatase</fullName>
        <ecNumber evidence="5">3.6.1.1</ecNumber>
    </recommendedName>
</protein>
<accession>A0A9P1IW07</accession>
<evidence type="ECO:0000256" key="12">
    <source>
        <dbReference type="ARBA" id="ARBA00039357"/>
    </source>
</evidence>
<dbReference type="FunFam" id="3.40.50.1000:FF:000051">
    <property type="entry name" value="Phospholysine phosphohistidine inorganic pyrophosphate phosphatase"/>
    <property type="match status" value="1"/>
</dbReference>
<evidence type="ECO:0000256" key="7">
    <source>
        <dbReference type="ARBA" id="ARBA00022723"/>
    </source>
</evidence>
<dbReference type="OrthoDB" id="426235at2759"/>
<comment type="caution">
    <text evidence="15">The sequence shown here is derived from an EMBL/GenBank/DDBJ whole genome shotgun (WGS) entry which is preliminary data.</text>
</comment>
<dbReference type="InterPro" id="IPR006355">
    <property type="entry name" value="LHPP/HDHD2"/>
</dbReference>
<keyword evidence="7" id="KW-0479">Metal-binding</keyword>
<dbReference type="PANTHER" id="PTHR19288">
    <property type="entry name" value="4-NITROPHENYLPHOSPHATASE-RELATED"/>
    <property type="match status" value="1"/>
</dbReference>
<evidence type="ECO:0000256" key="13">
    <source>
        <dbReference type="ARBA" id="ARBA00047820"/>
    </source>
</evidence>
<evidence type="ECO:0000256" key="6">
    <source>
        <dbReference type="ARBA" id="ARBA00022490"/>
    </source>
</evidence>
<dbReference type="InterPro" id="IPR006357">
    <property type="entry name" value="HAD-SF_hydro_IIA"/>
</dbReference>
<proteinExistence type="inferred from homology"/>
<keyword evidence="9" id="KW-0460">Magnesium</keyword>
<comment type="cofactor">
    <cofactor evidence="1">
        <name>Mg(2+)</name>
        <dbReference type="ChEBI" id="CHEBI:18420"/>
    </cofactor>
</comment>
<dbReference type="EMBL" id="CANHGI010000005">
    <property type="protein sequence ID" value="CAI5452074.1"/>
    <property type="molecule type" value="Genomic_DNA"/>
</dbReference>
<evidence type="ECO:0000313" key="16">
    <source>
        <dbReference type="Proteomes" id="UP001152747"/>
    </source>
</evidence>
<dbReference type="NCBIfam" id="TIGR01458">
    <property type="entry name" value="HAD-SF-IIA-hyp3"/>
    <property type="match status" value="1"/>
</dbReference>
<sequence>MSGKIVKGFLLDITGVLYNSRFGTDGVPIPMSAEAIQILYEQSKVKFLSNAKGASNVNVKKRLERLGILIREEDVITPAPIVAQYLKKNNLRPHLFVRKDVMEYFDGIDISSPNCVVMGEVEDGFSFDRINKAFRILLDMEKPFLITMGNGKFFQRTDGPCIDIGAFAAALKFSTNCEVLNIGKPSQIYFQEGIDALGLEADEIVMIGDDIISDVGGAQAAGMRGIQVRTGKWRADTEKSSGVIPDLTVDCLYDAIKQIQDNGRKKHDQKKNEEVAAIRGVPTDPFADTCFGDSEVSSKRTPSNLQMIESPNEAFVPLPRPPSVIDVPTLESNKPRLLYNKKTKTSEQIDFDIPSLDDETSEDKKKTKNSKPCSGSTVTTTTTLSETIRSIKLGGKEGITLHDSYSVDVNGKTEKWPAKINLIQCCDGSLDVTYQFLDPNGKETMKLNLNMNGEKISKLNIDGKKFQELC</sequence>
<name>A0A9P1IW07_9PELO</name>
<dbReference type="CDD" id="cd07509">
    <property type="entry name" value="HAD_PPase"/>
    <property type="match status" value="1"/>
</dbReference>